<protein>
    <recommendedName>
        <fullName evidence="3">VWA domain-containing protein</fullName>
    </recommendedName>
</protein>
<evidence type="ECO:0000313" key="2">
    <source>
        <dbReference type="Proteomes" id="UP000602745"/>
    </source>
</evidence>
<dbReference type="SUPFAM" id="SSF53300">
    <property type="entry name" value="vWA-like"/>
    <property type="match status" value="1"/>
</dbReference>
<dbReference type="RefSeq" id="WP_188410105.1">
    <property type="nucleotide sequence ID" value="NZ_BMCP01000002.1"/>
</dbReference>
<sequence length="233" mass="24504">MAGNKTIPAGSGTAPSRQIADFVQEARSIAPAAGGNGLIFALDATMSRQPTWDRACLLQAGMFDEAAKAGGLHIQLVYYRGLGECRASRWAHEAKSLKAMMEKIDCRGGHTQLGRVLRHAAGEAARGQVKALAFVGDAFEESLDDVCAAAGEVALRAVPVFLFQEGSDPVASRAFKEIARLTRGAHCVFDGSAADELGALLRAVAAYAAGGVHALKQLAERQDTARLLLARMG</sequence>
<gene>
    <name evidence="1" type="ORF">GCM10007276_25660</name>
</gene>
<reference evidence="1" key="1">
    <citation type="journal article" date="2014" name="Int. J. Syst. Evol. Microbiol.">
        <title>Complete genome sequence of Corynebacterium casei LMG S-19264T (=DSM 44701T), isolated from a smear-ripened cheese.</title>
        <authorList>
            <consortium name="US DOE Joint Genome Institute (JGI-PGF)"/>
            <person name="Walter F."/>
            <person name="Albersmeier A."/>
            <person name="Kalinowski J."/>
            <person name="Ruckert C."/>
        </authorList>
    </citation>
    <scope>NUCLEOTIDE SEQUENCE</scope>
    <source>
        <strain evidence="1">CCM 7684</strain>
    </source>
</reference>
<comment type="caution">
    <text evidence="1">The sequence shown here is derived from an EMBL/GenBank/DDBJ whole genome shotgun (WGS) entry which is preliminary data.</text>
</comment>
<dbReference type="InterPro" id="IPR036465">
    <property type="entry name" value="vWFA_dom_sf"/>
</dbReference>
<proteinExistence type="predicted"/>
<name>A0A8J2YJC1_9RHOB</name>
<dbReference type="AlphaFoldDB" id="A0A8J2YJC1"/>
<dbReference type="Proteomes" id="UP000602745">
    <property type="component" value="Unassembled WGS sequence"/>
</dbReference>
<evidence type="ECO:0008006" key="3">
    <source>
        <dbReference type="Google" id="ProtNLM"/>
    </source>
</evidence>
<evidence type="ECO:0000313" key="1">
    <source>
        <dbReference type="EMBL" id="GGE47365.1"/>
    </source>
</evidence>
<organism evidence="1 2">
    <name type="scientific">Agaricicola taiwanensis</name>
    <dbReference type="NCBI Taxonomy" id="591372"/>
    <lineage>
        <taxon>Bacteria</taxon>
        <taxon>Pseudomonadati</taxon>
        <taxon>Pseudomonadota</taxon>
        <taxon>Alphaproteobacteria</taxon>
        <taxon>Rhodobacterales</taxon>
        <taxon>Paracoccaceae</taxon>
        <taxon>Agaricicola</taxon>
    </lineage>
</organism>
<reference evidence="1" key="2">
    <citation type="submission" date="2020-09" db="EMBL/GenBank/DDBJ databases">
        <authorList>
            <person name="Sun Q."/>
            <person name="Sedlacek I."/>
        </authorList>
    </citation>
    <scope>NUCLEOTIDE SEQUENCE</scope>
    <source>
        <strain evidence="1">CCM 7684</strain>
    </source>
</reference>
<keyword evidence="2" id="KW-1185">Reference proteome</keyword>
<dbReference type="EMBL" id="BMCP01000002">
    <property type="protein sequence ID" value="GGE47365.1"/>
    <property type="molecule type" value="Genomic_DNA"/>
</dbReference>
<accession>A0A8J2YJC1</accession>